<protein>
    <submittedName>
        <fullName evidence="1">Uncharacterized protein</fullName>
    </submittedName>
</protein>
<keyword evidence="2" id="KW-1185">Reference proteome</keyword>
<evidence type="ECO:0000313" key="2">
    <source>
        <dbReference type="Proteomes" id="UP001431532"/>
    </source>
</evidence>
<name>A0AAW6UD50_9MOLU</name>
<comment type="caution">
    <text evidence="1">The sequence shown here is derived from an EMBL/GenBank/DDBJ whole genome shotgun (WGS) entry which is preliminary data.</text>
</comment>
<dbReference type="AlphaFoldDB" id="A0AAW6UD50"/>
<proteinExistence type="predicted"/>
<accession>A0AAW6UD50</accession>
<organism evidence="1 2">
    <name type="scientific">Peloplasma aerotolerans</name>
    <dbReference type="NCBI Taxonomy" id="3044389"/>
    <lineage>
        <taxon>Bacteria</taxon>
        <taxon>Bacillati</taxon>
        <taxon>Mycoplasmatota</taxon>
        <taxon>Mollicutes</taxon>
        <taxon>Acholeplasmatales</taxon>
        <taxon>Acholeplasmataceae</taxon>
        <taxon>Peloplasma</taxon>
    </lineage>
</organism>
<evidence type="ECO:0000313" key="1">
    <source>
        <dbReference type="EMBL" id="MDI6452908.1"/>
    </source>
</evidence>
<dbReference type="EMBL" id="JASCXW010000013">
    <property type="protein sequence ID" value="MDI6452908.1"/>
    <property type="molecule type" value="Genomic_DNA"/>
</dbReference>
<gene>
    <name evidence="1" type="ORF">QJ521_04975</name>
</gene>
<dbReference type="RefSeq" id="WP_282839332.1">
    <property type="nucleotide sequence ID" value="NZ_JASCXW010000013.1"/>
</dbReference>
<sequence length="177" mass="18927">MRQKNLVIGLLVMLALVVSGFTYAFWAGTITDGVNDIPGSVQIGEGEPVTIQVAIGAQGGDTEVLVPTTVTPLEGQSNSIEISFIVTWTNDPALTGIADADVSVLIENIEVDRVENPYTLISVVEKSGNPETIALGAQVTFYFVITMSEPSNQEQYTAVAGKEITFDLTFSIDQQVE</sequence>
<dbReference type="Proteomes" id="UP001431532">
    <property type="component" value="Unassembled WGS sequence"/>
</dbReference>
<reference evidence="1" key="1">
    <citation type="submission" date="2023-05" db="EMBL/GenBank/DDBJ databases">
        <title>Mariniplasma microaerophilum sp. nov., a novel anaerobic mollicute isolated from terrestrial mud volcano, Taman Peninsula, Russia.</title>
        <authorList>
            <person name="Khomyakova M.A."/>
            <person name="Merkel A.Y."/>
            <person name="Slobodkin A.I."/>
        </authorList>
    </citation>
    <scope>NUCLEOTIDE SEQUENCE</scope>
    <source>
        <strain evidence="1">M4Ah</strain>
    </source>
</reference>